<proteinExistence type="predicted"/>
<dbReference type="GO" id="GO:0016757">
    <property type="term" value="F:glycosyltransferase activity"/>
    <property type="evidence" value="ECO:0007669"/>
    <property type="project" value="UniProtKB-KW"/>
</dbReference>
<dbReference type="CDD" id="cd03814">
    <property type="entry name" value="GT4-like"/>
    <property type="match status" value="1"/>
</dbReference>
<dbReference type="Pfam" id="PF00534">
    <property type="entry name" value="Glycos_transf_1"/>
    <property type="match status" value="1"/>
</dbReference>
<sequence length="381" mass="43810">MRIAIFTDTYAPEINGVAKTLLSLTSYLEKNQVDFRVFAPDGKTSVPSVPQIERFMSLPFLLYPECRIALPNLLHIKQSLDEFNPTLIHIATPLNLGLYGLHYGKKHHIPMVASYHTHFDDYLHYYHIPFLQKWFWMYMSWFHRPFHKVYVPSESTKAKLLAMSIHDQIELWGRGVNHILFNPNKRENEIREKYKIKQKKIILYVGRIAPEKDIDIVMNTFEALPKRCREDAHLLIVGDGPLLKTMSNHRSEHITFTGFLEGEVLANAYASSDLFLFPSSTETFGNVVLEAMSSGLPIIGANVGGVKHLITHGENGFLCTARDVCSFAEHTMQMLENDQLRTNFGVRARQFALTQSWEEIFARLILSYEDVITMTKQQFSA</sequence>
<evidence type="ECO:0000313" key="4">
    <source>
        <dbReference type="Proteomes" id="UP001589838"/>
    </source>
</evidence>
<name>A0ABV6KIM7_9BACI</name>
<dbReference type="EMBL" id="JBHLUX010000092">
    <property type="protein sequence ID" value="MFC0473175.1"/>
    <property type="molecule type" value="Genomic_DNA"/>
</dbReference>
<keyword evidence="3" id="KW-0328">Glycosyltransferase</keyword>
<dbReference type="SUPFAM" id="SSF53756">
    <property type="entry name" value="UDP-Glycosyltransferase/glycogen phosphorylase"/>
    <property type="match status" value="1"/>
</dbReference>
<gene>
    <name evidence="3" type="ORF">ACFFHM_22425</name>
</gene>
<dbReference type="Proteomes" id="UP001589838">
    <property type="component" value="Unassembled WGS sequence"/>
</dbReference>
<dbReference type="PANTHER" id="PTHR45947">
    <property type="entry name" value="SULFOQUINOVOSYL TRANSFERASE SQD2"/>
    <property type="match status" value="1"/>
</dbReference>
<dbReference type="InterPro" id="IPR001296">
    <property type="entry name" value="Glyco_trans_1"/>
</dbReference>
<dbReference type="InterPro" id="IPR050194">
    <property type="entry name" value="Glycosyltransferase_grp1"/>
</dbReference>
<dbReference type="RefSeq" id="WP_335960100.1">
    <property type="nucleotide sequence ID" value="NZ_JAXBLX010000008.1"/>
</dbReference>
<dbReference type="EC" id="2.4.-.-" evidence="3"/>
<organism evidence="3 4">
    <name type="scientific">Halalkalibacter kiskunsagensis</name>
    <dbReference type="NCBI Taxonomy" id="1548599"/>
    <lineage>
        <taxon>Bacteria</taxon>
        <taxon>Bacillati</taxon>
        <taxon>Bacillota</taxon>
        <taxon>Bacilli</taxon>
        <taxon>Bacillales</taxon>
        <taxon>Bacillaceae</taxon>
        <taxon>Halalkalibacter</taxon>
    </lineage>
</organism>
<evidence type="ECO:0000313" key="3">
    <source>
        <dbReference type="EMBL" id="MFC0473175.1"/>
    </source>
</evidence>
<dbReference type="InterPro" id="IPR028098">
    <property type="entry name" value="Glyco_trans_4-like_N"/>
</dbReference>
<dbReference type="Gene3D" id="3.40.50.2000">
    <property type="entry name" value="Glycogen Phosphorylase B"/>
    <property type="match status" value="2"/>
</dbReference>
<evidence type="ECO:0000259" key="2">
    <source>
        <dbReference type="Pfam" id="PF13439"/>
    </source>
</evidence>
<accession>A0ABV6KIM7</accession>
<dbReference type="PANTHER" id="PTHR45947:SF3">
    <property type="entry name" value="SULFOQUINOVOSYL TRANSFERASE SQD2"/>
    <property type="match status" value="1"/>
</dbReference>
<feature type="domain" description="Glycosyltransferase subfamily 4-like N-terminal" evidence="2">
    <location>
        <begin position="14"/>
        <end position="177"/>
    </location>
</feature>
<keyword evidence="3" id="KW-0808">Transferase</keyword>
<feature type="domain" description="Glycosyl transferase family 1" evidence="1">
    <location>
        <begin position="188"/>
        <end position="350"/>
    </location>
</feature>
<reference evidence="3 4" key="1">
    <citation type="submission" date="2024-09" db="EMBL/GenBank/DDBJ databases">
        <authorList>
            <person name="Sun Q."/>
            <person name="Mori K."/>
        </authorList>
    </citation>
    <scope>NUCLEOTIDE SEQUENCE [LARGE SCALE GENOMIC DNA]</scope>
    <source>
        <strain evidence="3 4">NCAIM B.02610</strain>
    </source>
</reference>
<dbReference type="Pfam" id="PF13439">
    <property type="entry name" value="Glyco_transf_4"/>
    <property type="match status" value="1"/>
</dbReference>
<evidence type="ECO:0000259" key="1">
    <source>
        <dbReference type="Pfam" id="PF00534"/>
    </source>
</evidence>
<protein>
    <submittedName>
        <fullName evidence="3">Glycosyltransferase family 4 protein</fullName>
        <ecNumber evidence="3">2.4.-.-</ecNumber>
    </submittedName>
</protein>
<keyword evidence="4" id="KW-1185">Reference proteome</keyword>
<comment type="caution">
    <text evidence="3">The sequence shown here is derived from an EMBL/GenBank/DDBJ whole genome shotgun (WGS) entry which is preliminary data.</text>
</comment>